<evidence type="ECO:0000256" key="1">
    <source>
        <dbReference type="SAM" id="SignalP"/>
    </source>
</evidence>
<protein>
    <submittedName>
        <fullName evidence="2">Uncharacterized protein</fullName>
    </submittedName>
</protein>
<reference evidence="2 3" key="2">
    <citation type="journal article" date="2019" name="G3 (Bethesda)">
        <title>Hybrid Assembly of the Genome of the Entomopathogenic Nematode Steinernema carpocapsae Identifies the X-Chromosome.</title>
        <authorList>
            <person name="Serra L."/>
            <person name="Macchietto M."/>
            <person name="Macias-Munoz A."/>
            <person name="McGill C.J."/>
            <person name="Rodriguez I.M."/>
            <person name="Rodriguez B."/>
            <person name="Murad R."/>
            <person name="Mortazavi A."/>
        </authorList>
    </citation>
    <scope>NUCLEOTIDE SEQUENCE [LARGE SCALE GENOMIC DNA]</scope>
    <source>
        <strain evidence="2 3">ALL</strain>
    </source>
</reference>
<feature type="signal peptide" evidence="1">
    <location>
        <begin position="1"/>
        <end position="19"/>
    </location>
</feature>
<feature type="chain" id="PRO_5020994142" evidence="1">
    <location>
        <begin position="20"/>
        <end position="742"/>
    </location>
</feature>
<reference evidence="2 3" key="1">
    <citation type="journal article" date="2015" name="Genome Biol.">
        <title>Comparative genomics of Steinernema reveals deeply conserved gene regulatory networks.</title>
        <authorList>
            <person name="Dillman A.R."/>
            <person name="Macchietto M."/>
            <person name="Porter C.F."/>
            <person name="Rogers A."/>
            <person name="Williams B."/>
            <person name="Antoshechkin I."/>
            <person name="Lee M.M."/>
            <person name="Goodwin Z."/>
            <person name="Lu X."/>
            <person name="Lewis E.E."/>
            <person name="Goodrich-Blair H."/>
            <person name="Stock S.P."/>
            <person name="Adams B.J."/>
            <person name="Sternberg P.W."/>
            <person name="Mortazavi A."/>
        </authorList>
    </citation>
    <scope>NUCLEOTIDE SEQUENCE [LARGE SCALE GENOMIC DNA]</scope>
    <source>
        <strain evidence="2 3">ALL</strain>
    </source>
</reference>
<accession>A0A4V6XVZ5</accession>
<evidence type="ECO:0000313" key="3">
    <source>
        <dbReference type="Proteomes" id="UP000298663"/>
    </source>
</evidence>
<dbReference type="EMBL" id="AZBU02000006">
    <property type="protein sequence ID" value="TKR72465.1"/>
    <property type="molecule type" value="Genomic_DNA"/>
</dbReference>
<comment type="caution">
    <text evidence="2">The sequence shown here is derived from an EMBL/GenBank/DDBJ whole genome shotgun (WGS) entry which is preliminary data.</text>
</comment>
<gene>
    <name evidence="2" type="ORF">L596_019904</name>
</gene>
<sequence>MQVIPLLFLLTAFLLTSLSRKSKTTRGNSTSDPGPSEYQIYLIGRLNDSVAVEIPSNETDKIVRDSEAGTKCSKREFYLRPILITPDNSSERLKRIVFCCQKEMCTEYIKDEASGENRTATLKLAGARLLASIEDEIFVQTLGSFNATMSCVNLQGYEEAGLSAYRKSGGCLLHVDSKQLYSGSTLSAPDLPFPIRKTKEDICEEELTMEDYRLTCYCTGANGNCSYSKSFTALAKKFNKRFLAQKKSTNLTALEFFHRSREGKRQIRCAYGTITENKIGLFTAMRDGLPFFNGLYQQRRFNPEKEDREPKSICSIKAIFVPMPDKEPYSYNVSFEMGSGDGLSEVDGKNWAILEPNCSAKISPSDKVVMYKTCRNGDACNHFDKHLPIGNYKEMEALNSTIYDEFGVSLSWAKNCEFTIEIFRQFLKNPRQLVCKFYYDIEYKKRISFVGEQAEDGGHNRWKRDFKSKDGAYRCLRKTKVLTRSSMSRCPEGVDIFEDTDSPLRDIVTCDYYPKASKTPLTKELLDEIFHNTVELNPFRCANAYLRFGDFRSHMWSNESVVDTAIPACGLILYRDENDYILAPSSVEVDEGLLEFYYEHFVSHKRVQGIAYSYDSNMDMVVLICTSESMCNTKESLAEMMLPIYHMNNVPLQHTQQRRCGDEVCASNEGCYEVVNLKDMSSVKKGCISSVASNKDLSHAQTCLKETDRTKEKCFQVERIEEGFPEYYKVCCDYKRYIKAQE</sequence>
<proteinExistence type="predicted"/>
<organism evidence="2 3">
    <name type="scientific">Steinernema carpocapsae</name>
    <name type="common">Entomopathogenic nematode</name>
    <dbReference type="NCBI Taxonomy" id="34508"/>
    <lineage>
        <taxon>Eukaryota</taxon>
        <taxon>Metazoa</taxon>
        <taxon>Ecdysozoa</taxon>
        <taxon>Nematoda</taxon>
        <taxon>Chromadorea</taxon>
        <taxon>Rhabditida</taxon>
        <taxon>Tylenchina</taxon>
        <taxon>Panagrolaimomorpha</taxon>
        <taxon>Strongyloidoidea</taxon>
        <taxon>Steinernematidae</taxon>
        <taxon>Steinernema</taxon>
    </lineage>
</organism>
<evidence type="ECO:0000313" key="2">
    <source>
        <dbReference type="EMBL" id="TKR72465.1"/>
    </source>
</evidence>
<keyword evidence="3" id="KW-1185">Reference proteome</keyword>
<keyword evidence="1" id="KW-0732">Signal</keyword>
<dbReference type="Proteomes" id="UP000298663">
    <property type="component" value="Unassembled WGS sequence"/>
</dbReference>
<dbReference type="AlphaFoldDB" id="A0A4V6XVZ5"/>
<name>A0A4V6XVZ5_STECR</name>